<evidence type="ECO:0000256" key="1">
    <source>
        <dbReference type="ARBA" id="ARBA00022559"/>
    </source>
</evidence>
<sequence>MTVTALIDAIPDYGREVARNLQVLAEDETLTEQQKWGCFLACAHGIGVAPVVRAFEAEAQERLSPEAADAARSAAARMGMTNIYYRALHLMQNREYLALPTRLRMNLAAPTGVDRLDFELWALAVSAINGCGACLDAHEDELKKHGVEPAVVQTALRIAAVAHAASRVTASAEAAASF</sequence>
<dbReference type="PANTHER" id="PTHR33930:SF7">
    <property type="entry name" value="ALKYL HYDROPEROXIDE REDUCTASE AHPD"/>
    <property type="match status" value="1"/>
</dbReference>
<feature type="disulfide bond" description="Interchain (with AhpC); in linked form" evidence="6">
    <location>
        <position position="134"/>
    </location>
</feature>
<keyword evidence="2 6" id="KW-0049">Antioxidant</keyword>
<comment type="catalytic activity">
    <reaction evidence="6">
        <text>N(6)-[(R)-dihydrolipoyl]-L-lysyl-[lipoyl-carrier protein] + a hydroperoxide = N(6)-[(R)-lipoyl]-L-lysyl-[lipoyl-carrier protein] + an alcohol + H2O</text>
        <dbReference type="Rhea" id="RHEA:62636"/>
        <dbReference type="Rhea" id="RHEA-COMP:10502"/>
        <dbReference type="Rhea" id="RHEA-COMP:16355"/>
        <dbReference type="ChEBI" id="CHEBI:15377"/>
        <dbReference type="ChEBI" id="CHEBI:30879"/>
        <dbReference type="ChEBI" id="CHEBI:35924"/>
        <dbReference type="ChEBI" id="CHEBI:83099"/>
        <dbReference type="ChEBI" id="CHEBI:83100"/>
        <dbReference type="EC" id="1.11.1.28"/>
    </reaction>
</comment>
<evidence type="ECO:0000259" key="7">
    <source>
        <dbReference type="Pfam" id="PF02627"/>
    </source>
</evidence>
<dbReference type="GeneID" id="94376794"/>
<gene>
    <name evidence="6" type="primary">ahpD</name>
    <name evidence="8" type="ORF">KWG56_16010</name>
</gene>
<dbReference type="Proteomes" id="UP000824334">
    <property type="component" value="Chromosome"/>
</dbReference>
<evidence type="ECO:0000313" key="8">
    <source>
        <dbReference type="EMBL" id="QYC10046.1"/>
    </source>
</evidence>
<name>A0ABX8TFT8_9CAUL</name>
<feature type="domain" description="Carboxymuconolactone decarboxylase-like" evidence="7">
    <location>
        <begin position="95"/>
        <end position="176"/>
    </location>
</feature>
<comment type="function">
    <text evidence="6">Antioxidant protein with alkyl hydroperoxidase activity. Required for the reduction of the AhpC active site cysteine residues and for the regeneration of the AhpC enzyme activity.</text>
</comment>
<dbReference type="EC" id="1.11.1.28" evidence="6"/>
<dbReference type="NCBIfam" id="TIGR00777">
    <property type="entry name" value="ahpD"/>
    <property type="match status" value="1"/>
</dbReference>
<proteinExistence type="inferred from homology"/>
<evidence type="ECO:0000256" key="5">
    <source>
        <dbReference type="ARBA" id="ARBA00023284"/>
    </source>
</evidence>
<dbReference type="PANTHER" id="PTHR33930">
    <property type="entry name" value="ALKYL HYDROPEROXIDE REDUCTASE AHPD"/>
    <property type="match status" value="1"/>
</dbReference>
<dbReference type="InterPro" id="IPR004675">
    <property type="entry name" value="AhpD_core"/>
</dbReference>
<keyword evidence="4 6" id="KW-1015">Disulfide bond</keyword>
<feature type="disulfide bond" evidence="6">
    <location>
        <begin position="131"/>
        <end position="134"/>
    </location>
</feature>
<dbReference type="Pfam" id="PF02627">
    <property type="entry name" value="CMD"/>
    <property type="match status" value="1"/>
</dbReference>
<keyword evidence="9" id="KW-1185">Reference proteome</keyword>
<feature type="active site" description="Cysteine sulfenic acid (-SOH) intermediate" evidence="6">
    <location>
        <position position="134"/>
    </location>
</feature>
<keyword evidence="5 6" id="KW-0676">Redox-active center</keyword>
<evidence type="ECO:0000256" key="4">
    <source>
        <dbReference type="ARBA" id="ARBA00023157"/>
    </source>
</evidence>
<dbReference type="EMBL" id="CP080034">
    <property type="protein sequence ID" value="QYC10046.1"/>
    <property type="molecule type" value="Genomic_DNA"/>
</dbReference>
<feature type="active site" description="Proton donor" evidence="6">
    <location>
        <position position="131"/>
    </location>
</feature>
<evidence type="ECO:0000256" key="2">
    <source>
        <dbReference type="ARBA" id="ARBA00022862"/>
    </source>
</evidence>
<dbReference type="InterPro" id="IPR003779">
    <property type="entry name" value="CMD-like"/>
</dbReference>
<protein>
    <recommendedName>
        <fullName evidence="6">Alkyl hydroperoxide reductase AhpD</fullName>
        <ecNumber evidence="6">1.11.1.28</ecNumber>
    </recommendedName>
    <alternativeName>
        <fullName evidence="6">Alkylhydroperoxidase AhpD</fullName>
    </alternativeName>
</protein>
<evidence type="ECO:0000256" key="3">
    <source>
        <dbReference type="ARBA" id="ARBA00023002"/>
    </source>
</evidence>
<keyword evidence="1 6" id="KW-0575">Peroxidase</keyword>
<reference evidence="8 9" key="1">
    <citation type="submission" date="2021-07" db="EMBL/GenBank/DDBJ databases">
        <title>Isolation and characterization of bacteria from a gold mining with a capacity of golden bioaccumulation.</title>
        <authorList>
            <person name="Yang X.J."/>
        </authorList>
    </citation>
    <scope>NUCLEOTIDE SEQUENCE [LARGE SCALE GENOMIC DNA]</scope>
    <source>
        <strain evidence="8 9">Au29</strain>
    </source>
</reference>
<keyword evidence="3 6" id="KW-0560">Oxidoreductase</keyword>
<organism evidence="8 9">
    <name type="scientific">Brevundimonas nasdae</name>
    <dbReference type="NCBI Taxonomy" id="172043"/>
    <lineage>
        <taxon>Bacteria</taxon>
        <taxon>Pseudomonadati</taxon>
        <taxon>Pseudomonadota</taxon>
        <taxon>Alphaproteobacteria</taxon>
        <taxon>Caulobacterales</taxon>
        <taxon>Caulobacteraceae</taxon>
        <taxon>Brevundimonas</taxon>
    </lineage>
</organism>
<dbReference type="RefSeq" id="WP_219352894.1">
    <property type="nucleotide sequence ID" value="NZ_CP080034.1"/>
</dbReference>
<evidence type="ECO:0000256" key="6">
    <source>
        <dbReference type="HAMAP-Rule" id="MF_01676"/>
    </source>
</evidence>
<dbReference type="InterPro" id="IPR004674">
    <property type="entry name" value="AhpD"/>
</dbReference>
<accession>A0ABX8TFT8</accession>
<comment type="similarity">
    <text evidence="6">Belongs to the AhpD family.</text>
</comment>
<dbReference type="NCBIfam" id="TIGR00778">
    <property type="entry name" value="ahpD_dom"/>
    <property type="match status" value="1"/>
</dbReference>
<dbReference type="HAMAP" id="MF_01676">
    <property type="entry name" value="AhpD"/>
    <property type="match status" value="1"/>
</dbReference>
<evidence type="ECO:0000313" key="9">
    <source>
        <dbReference type="Proteomes" id="UP000824334"/>
    </source>
</evidence>